<protein>
    <recommendedName>
        <fullName evidence="2">Genome polyprotein</fullName>
    </recommendedName>
</protein>
<evidence type="ECO:0000256" key="2">
    <source>
        <dbReference type="ARBA" id="ARBA00020107"/>
    </source>
</evidence>
<evidence type="ECO:0000256" key="5">
    <source>
        <dbReference type="ARBA" id="ARBA00047631"/>
    </source>
</evidence>
<evidence type="ECO:0000256" key="4">
    <source>
        <dbReference type="ARBA" id="ARBA00023280"/>
    </source>
</evidence>
<evidence type="ECO:0000313" key="8">
    <source>
        <dbReference type="EMBL" id="QDO72746.1"/>
    </source>
</evidence>
<reference evidence="8 9" key="1">
    <citation type="journal article" date="2020" name="Acta Virol.">
        <title>Identification of Pistacia-associated flexivirus 1, a putative mycovirus of the family Gammaflexiviridae, in the mastic tree (Pistacia lentiscus) transcriptome.</title>
        <authorList>
            <person name="Park D."/>
            <person name="Goh C.J."/>
            <person name="Lee J.S."/>
            <person name="Sebastiani F."/>
            <person name="Hahn Y."/>
        </authorList>
    </citation>
    <scope>NUCLEOTIDE SEQUENCE [LARGE SCALE GENOMIC DNA]</scope>
    <source>
        <strain evidence="8">Pisle</strain>
    </source>
</reference>
<dbReference type="EMBL" id="MK605686">
    <property type="protein sequence ID" value="QDO72746.1"/>
    <property type="molecule type" value="Genomic_RNA"/>
</dbReference>
<dbReference type="InterPro" id="IPR014001">
    <property type="entry name" value="Helicase_ATP-bd"/>
</dbReference>
<dbReference type="Gene3D" id="3.40.50.300">
    <property type="entry name" value="P-loop containing nucleotide triphosphate hydrolases"/>
    <property type="match status" value="2"/>
</dbReference>
<feature type="compositionally biased region" description="Pro residues" evidence="6">
    <location>
        <begin position="27"/>
        <end position="37"/>
    </location>
</feature>
<dbReference type="GO" id="GO:0003676">
    <property type="term" value="F:nucleic acid binding"/>
    <property type="evidence" value="ECO:0007669"/>
    <property type="project" value="InterPro"/>
</dbReference>
<evidence type="ECO:0000256" key="3">
    <source>
        <dbReference type="ARBA" id="ARBA00022632"/>
    </source>
</evidence>
<evidence type="ECO:0000256" key="1">
    <source>
        <dbReference type="ARBA" id="ARBA00004242"/>
    </source>
</evidence>
<dbReference type="Pfam" id="PF00270">
    <property type="entry name" value="DEAD"/>
    <property type="match status" value="1"/>
</dbReference>
<organism evidence="8 9">
    <name type="scientific">Entoleuca gammaflexivirus 2</name>
    <dbReference type="NCBI Taxonomy" id="2086642"/>
    <lineage>
        <taxon>Viruses</taxon>
        <taxon>Riboviria</taxon>
        <taxon>Orthornavirae</taxon>
        <taxon>Kitrinoviricota</taxon>
        <taxon>Alsuviricetes</taxon>
        <taxon>Tymovirales</taxon>
        <taxon>Gammaflexiviridae</taxon>
        <taxon>Xylavirus</taxon>
        <taxon>Xylavirus duoentoleucae</taxon>
        <taxon>Xylavirus EntGFV-2</taxon>
    </lineage>
</organism>
<dbReference type="PROSITE" id="PS51192">
    <property type="entry name" value="HELICASE_ATP_BIND_1"/>
    <property type="match status" value="1"/>
</dbReference>
<keyword evidence="3" id="KW-0945">Host-virus interaction</keyword>
<keyword evidence="9" id="KW-1185">Reference proteome</keyword>
<dbReference type="InterPro" id="IPR011545">
    <property type="entry name" value="DEAD/DEAH_box_helicase_dom"/>
</dbReference>
<evidence type="ECO:0000259" key="7">
    <source>
        <dbReference type="PROSITE" id="PS51192"/>
    </source>
</evidence>
<dbReference type="SMART" id="SM00487">
    <property type="entry name" value="DEXDc"/>
    <property type="match status" value="1"/>
</dbReference>
<dbReference type="Proteomes" id="UP000829869">
    <property type="component" value="Segment"/>
</dbReference>
<comment type="catalytic activity">
    <reaction evidence="5">
        <text>a ribonucleoside 5'-triphosphate + H2O = a ribonucleoside 5'-diphosphate + phosphate + H(+)</text>
        <dbReference type="Rhea" id="RHEA:23680"/>
        <dbReference type="ChEBI" id="CHEBI:15377"/>
        <dbReference type="ChEBI" id="CHEBI:15378"/>
        <dbReference type="ChEBI" id="CHEBI:43474"/>
        <dbReference type="ChEBI" id="CHEBI:57930"/>
        <dbReference type="ChEBI" id="CHEBI:61557"/>
        <dbReference type="EC" id="3.6.1.15"/>
    </reaction>
</comment>
<feature type="compositionally biased region" description="Polar residues" evidence="6">
    <location>
        <begin position="78"/>
        <end position="87"/>
    </location>
</feature>
<sequence length="805" mass="86848">MAPSLNRLKDKLRRSQASSSDSNAPPSSHPSPSPLPSSLPSHSSSGGDRPPAVVRSVPSDRKVAYGAPLSRSYDTHSRNPSLPTRSAPTPPPFLPKASHVYSPGQSSGDDASDYHFAPALDRLVPPVFSPPTFHASLPSASDHARSLHARHLDTTSPSSSGVRVGVLHLEANPPIKRLAVDRGDYHTVDAAFPGSARRLHTIVGPTGCGKSTFALLNAMRGLTTLIISPTRANLANLLVEFNTRIPNTVAKYKLSYHTPRAAHCHFLSYHDAPSPLSLCTAEEFCRYVGNHSTFPPVDLIVLDEYHLGTPHVIKSRFLLRHCVPDLAGKFRQWAIMVSATPPDEPPPVPRTSGITMIRIPIPDPLTLPVPAIYRLSTHKKLGNHYLLIVVDGCEAAHSLRDRLLDLGEPAFSLCKCPTAEQSSLFLTYNPSNATVIATPDTEAGITVPCSYMVNPGTALRVEFQESVIVPLVSRLGPRQSNQRLGRAGRIGHTVVYLPPDGGEAPSDAASFVLLAEAYLLILSLTGGHPLAPEATLVADRFSRLRKLTPAAARIALRSPQPLTALYRSDNQGVLYAEYGGSASTFVADNAADFRLFKWPGGSAYAPYLDLCTDHDLSVGMTLDLQRSIAGAIMDLHPEFQTMLDLDSALSSALLNPAPFATAIWNALKPLDGDSNLRAPSLDQVRDRITPAYMLGQTGAKAWSVLVSLGAYTSFPVESSSSEPYIRRLLHFRGETVSYRSTKVLGDDGKVSEAKIAALLSGDLLPVAATQLLLDHPQLSVDLASFLPYRSRSSNTWFKSLFPVTQ</sequence>
<feature type="compositionally biased region" description="Low complexity" evidence="6">
    <location>
        <begin position="15"/>
        <end position="26"/>
    </location>
</feature>
<evidence type="ECO:0000313" key="9">
    <source>
        <dbReference type="Proteomes" id="UP000829869"/>
    </source>
</evidence>
<name>A0AAE6HWY4_9VIRU</name>
<comment type="subcellular location">
    <subcellularLocation>
        <location evidence="1">Host membrane</location>
        <topology evidence="1">Peripheral membrane protein</topology>
    </subcellularLocation>
</comment>
<keyword evidence="3" id="KW-1090">Inhibition of host innate immune response by virus</keyword>
<evidence type="ECO:0000256" key="6">
    <source>
        <dbReference type="SAM" id="MobiDB-lite"/>
    </source>
</evidence>
<dbReference type="GO" id="GO:0005524">
    <property type="term" value="F:ATP binding"/>
    <property type="evidence" value="ECO:0007669"/>
    <property type="project" value="InterPro"/>
</dbReference>
<dbReference type="GO" id="GO:0052170">
    <property type="term" value="P:symbiont-mediated suppression of host innate immune response"/>
    <property type="evidence" value="ECO:0007669"/>
    <property type="project" value="UniProtKB-KW"/>
</dbReference>
<feature type="region of interest" description="Disordered" evidence="6">
    <location>
        <begin position="1"/>
        <end position="114"/>
    </location>
</feature>
<proteinExistence type="predicted"/>
<dbReference type="GO" id="GO:0017111">
    <property type="term" value="F:ribonucleoside triphosphate phosphatase activity"/>
    <property type="evidence" value="ECO:0007669"/>
    <property type="project" value="UniProtKB-EC"/>
</dbReference>
<dbReference type="GO" id="GO:0033644">
    <property type="term" value="C:host cell membrane"/>
    <property type="evidence" value="ECO:0007669"/>
    <property type="project" value="UniProtKB-SubCell"/>
</dbReference>
<dbReference type="InterPro" id="IPR027417">
    <property type="entry name" value="P-loop_NTPase"/>
</dbReference>
<keyword evidence="4" id="KW-0899">Viral immunoevasion</keyword>
<feature type="domain" description="Helicase ATP-binding" evidence="7">
    <location>
        <begin position="191"/>
        <end position="359"/>
    </location>
</feature>
<dbReference type="SUPFAM" id="SSF52540">
    <property type="entry name" value="P-loop containing nucleoside triphosphate hydrolases"/>
    <property type="match status" value="1"/>
</dbReference>
<accession>A0AAE6HWY4</accession>